<sequence length="76" mass="8462">MQYSALSRKSTCFPLHYEPERTNRCLTSSPLGKSESGLGTQLDQSDSKLIRIGPLPVTQFPIACCSSIDSDHCFYF</sequence>
<evidence type="ECO:0000313" key="2">
    <source>
        <dbReference type="Proteomes" id="UP000011713"/>
    </source>
</evidence>
<dbReference type="EnsemblProtists" id="HpaT807761">
    <property type="protein sequence ID" value="HpaP807761"/>
    <property type="gene ID" value="HpaG807761"/>
</dbReference>
<protein>
    <submittedName>
        <fullName evidence="1">Uncharacterized protein</fullName>
    </submittedName>
</protein>
<reference evidence="1" key="2">
    <citation type="submission" date="2015-06" db="UniProtKB">
        <authorList>
            <consortium name="EnsemblProtists"/>
        </authorList>
    </citation>
    <scope>IDENTIFICATION</scope>
    <source>
        <strain evidence="1">Emoy2</strain>
    </source>
</reference>
<accession>M4BMX4</accession>
<dbReference type="VEuPathDB" id="FungiDB:HpaG807761"/>
<organism evidence="1 2">
    <name type="scientific">Hyaloperonospora arabidopsidis (strain Emoy2)</name>
    <name type="common">Downy mildew agent</name>
    <name type="synonym">Peronospora arabidopsidis</name>
    <dbReference type="NCBI Taxonomy" id="559515"/>
    <lineage>
        <taxon>Eukaryota</taxon>
        <taxon>Sar</taxon>
        <taxon>Stramenopiles</taxon>
        <taxon>Oomycota</taxon>
        <taxon>Peronosporomycetes</taxon>
        <taxon>Peronosporales</taxon>
        <taxon>Peronosporaceae</taxon>
        <taxon>Hyaloperonospora</taxon>
    </lineage>
</organism>
<proteinExistence type="predicted"/>
<dbReference type="HOGENOM" id="CLU_2659843_0_0_1"/>
<keyword evidence="2" id="KW-1185">Reference proteome</keyword>
<dbReference type="Proteomes" id="UP000011713">
    <property type="component" value="Unassembled WGS sequence"/>
</dbReference>
<name>M4BMX4_HYAAE</name>
<evidence type="ECO:0000313" key="1">
    <source>
        <dbReference type="EnsemblProtists" id="HpaP807761"/>
    </source>
</evidence>
<dbReference type="InParanoid" id="M4BMX4"/>
<reference evidence="2" key="1">
    <citation type="journal article" date="2010" name="Science">
        <title>Signatures of adaptation to obligate biotrophy in the Hyaloperonospora arabidopsidis genome.</title>
        <authorList>
            <person name="Baxter L."/>
            <person name="Tripathy S."/>
            <person name="Ishaque N."/>
            <person name="Boot N."/>
            <person name="Cabral A."/>
            <person name="Kemen E."/>
            <person name="Thines M."/>
            <person name="Ah-Fong A."/>
            <person name="Anderson R."/>
            <person name="Badejoko W."/>
            <person name="Bittner-Eddy P."/>
            <person name="Boore J.L."/>
            <person name="Chibucos M.C."/>
            <person name="Coates M."/>
            <person name="Dehal P."/>
            <person name="Delehaunty K."/>
            <person name="Dong S."/>
            <person name="Downton P."/>
            <person name="Dumas B."/>
            <person name="Fabro G."/>
            <person name="Fronick C."/>
            <person name="Fuerstenberg S.I."/>
            <person name="Fulton L."/>
            <person name="Gaulin E."/>
            <person name="Govers F."/>
            <person name="Hughes L."/>
            <person name="Humphray S."/>
            <person name="Jiang R.H."/>
            <person name="Judelson H."/>
            <person name="Kamoun S."/>
            <person name="Kyung K."/>
            <person name="Meijer H."/>
            <person name="Minx P."/>
            <person name="Morris P."/>
            <person name="Nelson J."/>
            <person name="Phuntumart V."/>
            <person name="Qutob D."/>
            <person name="Rehmany A."/>
            <person name="Rougon-Cardoso A."/>
            <person name="Ryden P."/>
            <person name="Torto-Alalibo T."/>
            <person name="Studholme D."/>
            <person name="Wang Y."/>
            <person name="Win J."/>
            <person name="Wood J."/>
            <person name="Clifton S.W."/>
            <person name="Rogers J."/>
            <person name="Van den Ackerveken G."/>
            <person name="Jones J.D."/>
            <person name="McDowell J.M."/>
            <person name="Beynon J."/>
            <person name="Tyler B.M."/>
        </authorList>
    </citation>
    <scope>NUCLEOTIDE SEQUENCE [LARGE SCALE GENOMIC DNA]</scope>
    <source>
        <strain evidence="2">Emoy2</strain>
    </source>
</reference>
<dbReference type="EMBL" id="JH598440">
    <property type="status" value="NOT_ANNOTATED_CDS"/>
    <property type="molecule type" value="Genomic_DNA"/>
</dbReference>
<dbReference type="AlphaFoldDB" id="M4BMX4"/>